<comment type="caution">
    <text evidence="3">The sequence shown here is derived from an EMBL/GenBank/DDBJ whole genome shotgun (WGS) entry which is preliminary data.</text>
</comment>
<accession>A0A1J5QF42</accession>
<dbReference type="InterPro" id="IPR006311">
    <property type="entry name" value="TAT_signal"/>
</dbReference>
<dbReference type="GO" id="GO:0000270">
    <property type="term" value="P:peptidoglycan metabolic process"/>
    <property type="evidence" value="ECO:0007669"/>
    <property type="project" value="TreeGrafter"/>
</dbReference>
<dbReference type="InterPro" id="IPR000667">
    <property type="entry name" value="Peptidase_S13"/>
</dbReference>
<dbReference type="PANTHER" id="PTHR30023">
    <property type="entry name" value="D-ALANYL-D-ALANINE CARBOXYPEPTIDASE"/>
    <property type="match status" value="1"/>
</dbReference>
<keyword evidence="2 3" id="KW-0378">Hydrolase</keyword>
<sequence length="485" mass="51346">MPLPAPSLTRRRLLALLGTLPASRVLASPPRTAPRRGDALPPAMAAALRRAGIPAAACSVVVQPLRARQPRLSVRADVPRNPASVLKLVPTYVALSQLGPAFRWHTPVYAVGTLRDGTLAGDLAFAGSGDPHLMADDLWRLLLRLRQFGLRRIDGNVLVDRSAFALAPHDPGAFDGDALAAYNVGPDAFLVNFDALRIDFAPGADGRVGVAADPPLAGFAPAQAPRLDSGGCDAWKERLAADFSAPLAPRFAGAYAASCGEQVWNLGSALPRDSYLHALLGALFAQVGIDWHGEVVDGRVPAGATRLDSWASQPLAQIVRDINKFSNNVMAQQLFLTLALQAGHTPADFADAAAVTRQWLEAHALAMPDLRLDNGCGLSRDSRISADDLTRLLRAAWMGPVMPDFVASLPLAGYDGTLASRYRNTPLAGLVRAKTGTLRDVLALAGYVQTADGARSSVVALINDPRAERGWDAIDALLEHTLGLG</sequence>
<dbReference type="Pfam" id="PF02113">
    <property type="entry name" value="Peptidase_S13"/>
    <property type="match status" value="1"/>
</dbReference>
<keyword evidence="3" id="KW-0121">Carboxypeptidase</keyword>
<dbReference type="InterPro" id="IPR012338">
    <property type="entry name" value="Beta-lactam/transpept-like"/>
</dbReference>
<dbReference type="Gene3D" id="3.40.710.10">
    <property type="entry name" value="DD-peptidase/beta-lactamase superfamily"/>
    <property type="match status" value="1"/>
</dbReference>
<reference evidence="3" key="1">
    <citation type="submission" date="2016-10" db="EMBL/GenBank/DDBJ databases">
        <title>Sequence of Gallionella enrichment culture.</title>
        <authorList>
            <person name="Poehlein A."/>
            <person name="Muehling M."/>
            <person name="Daniel R."/>
        </authorList>
    </citation>
    <scope>NUCLEOTIDE SEQUENCE</scope>
</reference>
<evidence type="ECO:0000256" key="2">
    <source>
        <dbReference type="ARBA" id="ARBA00022801"/>
    </source>
</evidence>
<dbReference type="GO" id="GO:0006508">
    <property type="term" value="P:proteolysis"/>
    <property type="evidence" value="ECO:0007669"/>
    <property type="project" value="InterPro"/>
</dbReference>
<dbReference type="SUPFAM" id="SSF56601">
    <property type="entry name" value="beta-lactamase/transpeptidase-like"/>
    <property type="match status" value="1"/>
</dbReference>
<dbReference type="EMBL" id="MLJW01000846">
    <property type="protein sequence ID" value="OIQ82072.1"/>
    <property type="molecule type" value="Genomic_DNA"/>
</dbReference>
<dbReference type="GO" id="GO:0009002">
    <property type="term" value="F:serine-type D-Ala-D-Ala carboxypeptidase activity"/>
    <property type="evidence" value="ECO:0007669"/>
    <property type="project" value="UniProtKB-EC"/>
</dbReference>
<keyword evidence="3" id="KW-0645">Protease</keyword>
<dbReference type="Gene3D" id="3.50.80.20">
    <property type="entry name" value="D-Ala-D-Ala carboxypeptidase C, peptidase S13"/>
    <property type="match status" value="1"/>
</dbReference>
<comment type="similarity">
    <text evidence="1">Belongs to the peptidase S13 family.</text>
</comment>
<dbReference type="EC" id="3.4.21.-" evidence="3"/>
<dbReference type="PRINTS" id="PR00922">
    <property type="entry name" value="DADACBPTASE3"/>
</dbReference>
<organism evidence="3">
    <name type="scientific">mine drainage metagenome</name>
    <dbReference type="NCBI Taxonomy" id="410659"/>
    <lineage>
        <taxon>unclassified sequences</taxon>
        <taxon>metagenomes</taxon>
        <taxon>ecological metagenomes</taxon>
    </lineage>
</organism>
<evidence type="ECO:0000313" key="3">
    <source>
        <dbReference type="EMBL" id="OIQ82072.1"/>
    </source>
</evidence>
<dbReference type="PROSITE" id="PS51318">
    <property type="entry name" value="TAT"/>
    <property type="match status" value="1"/>
</dbReference>
<name>A0A1J5QF42_9ZZZZ</name>
<evidence type="ECO:0000256" key="1">
    <source>
        <dbReference type="ARBA" id="ARBA00006096"/>
    </source>
</evidence>
<dbReference type="PANTHER" id="PTHR30023:SF0">
    <property type="entry name" value="PENICILLIN-SENSITIVE CARBOXYPEPTIDASE A"/>
    <property type="match status" value="1"/>
</dbReference>
<proteinExistence type="inferred from homology"/>
<dbReference type="NCBIfam" id="TIGR00666">
    <property type="entry name" value="PBP4"/>
    <property type="match status" value="1"/>
</dbReference>
<protein>
    <submittedName>
        <fullName evidence="3">D-alanyl-D-alanine carboxypeptidase DacB</fullName>
        <ecNumber evidence="3">3.4.16.4</ecNumber>
        <ecNumber evidence="3">3.4.21.-</ecNumber>
    </submittedName>
</protein>
<dbReference type="EC" id="3.4.16.4" evidence="3"/>
<gene>
    <name evidence="3" type="primary">dacB_5</name>
    <name evidence="3" type="ORF">GALL_361420</name>
</gene>
<dbReference type="AlphaFoldDB" id="A0A1J5QF42"/>